<keyword evidence="3" id="KW-1185">Reference proteome</keyword>
<feature type="compositionally biased region" description="Basic and acidic residues" evidence="1">
    <location>
        <begin position="7"/>
        <end position="18"/>
    </location>
</feature>
<name>A0AAE0NV09_9PEZI</name>
<protein>
    <submittedName>
        <fullName evidence="2">Uncharacterized protein</fullName>
    </submittedName>
</protein>
<dbReference type="Proteomes" id="UP001285441">
    <property type="component" value="Unassembled WGS sequence"/>
</dbReference>
<sequence length="219" mass="24678">MSGEATTGDKKRKAEERGGVAGRPIGPPRLGEQKQRLPAGRYMVTLHRAVTTGSSLPLGPLTKRREPPWLLPYACLRSARTVHRGSWLLPLAILAKYPVATAEYGTTIRERARGHDGGVSNLTSGSTGIEPFFLSMFRNEKLRSASMLVADRPPERRHDCPETLSTVSNRHNVWPSLELPQISQAKALRIKFALWIRKITTPYIGRSLSQARHWRRRWR</sequence>
<dbReference type="AlphaFoldDB" id="A0AAE0NV09"/>
<dbReference type="EMBL" id="JAULSW010000003">
    <property type="protein sequence ID" value="KAK3387930.1"/>
    <property type="molecule type" value="Genomic_DNA"/>
</dbReference>
<evidence type="ECO:0000313" key="3">
    <source>
        <dbReference type="Proteomes" id="UP001285441"/>
    </source>
</evidence>
<evidence type="ECO:0000313" key="2">
    <source>
        <dbReference type="EMBL" id="KAK3387930.1"/>
    </source>
</evidence>
<gene>
    <name evidence="2" type="ORF">B0H63DRAFT_167017</name>
</gene>
<comment type="caution">
    <text evidence="2">The sequence shown here is derived from an EMBL/GenBank/DDBJ whole genome shotgun (WGS) entry which is preliminary data.</text>
</comment>
<accession>A0AAE0NV09</accession>
<reference evidence="2" key="1">
    <citation type="journal article" date="2023" name="Mol. Phylogenet. Evol.">
        <title>Genome-scale phylogeny and comparative genomics of the fungal order Sordariales.</title>
        <authorList>
            <person name="Hensen N."/>
            <person name="Bonometti L."/>
            <person name="Westerberg I."/>
            <person name="Brannstrom I.O."/>
            <person name="Guillou S."/>
            <person name="Cros-Aarteil S."/>
            <person name="Calhoun S."/>
            <person name="Haridas S."/>
            <person name="Kuo A."/>
            <person name="Mondo S."/>
            <person name="Pangilinan J."/>
            <person name="Riley R."/>
            <person name="LaButti K."/>
            <person name="Andreopoulos B."/>
            <person name="Lipzen A."/>
            <person name="Chen C."/>
            <person name="Yan M."/>
            <person name="Daum C."/>
            <person name="Ng V."/>
            <person name="Clum A."/>
            <person name="Steindorff A."/>
            <person name="Ohm R.A."/>
            <person name="Martin F."/>
            <person name="Silar P."/>
            <person name="Natvig D.O."/>
            <person name="Lalanne C."/>
            <person name="Gautier V."/>
            <person name="Ament-Velasquez S.L."/>
            <person name="Kruys A."/>
            <person name="Hutchinson M.I."/>
            <person name="Powell A.J."/>
            <person name="Barry K."/>
            <person name="Miller A.N."/>
            <person name="Grigoriev I.V."/>
            <person name="Debuchy R."/>
            <person name="Gladieux P."/>
            <person name="Hiltunen Thoren M."/>
            <person name="Johannesson H."/>
        </authorList>
    </citation>
    <scope>NUCLEOTIDE SEQUENCE</scope>
    <source>
        <strain evidence="2">CBS 232.78</strain>
    </source>
</reference>
<feature type="region of interest" description="Disordered" evidence="1">
    <location>
        <begin position="1"/>
        <end position="38"/>
    </location>
</feature>
<proteinExistence type="predicted"/>
<organism evidence="2 3">
    <name type="scientific">Podospora didyma</name>
    <dbReference type="NCBI Taxonomy" id="330526"/>
    <lineage>
        <taxon>Eukaryota</taxon>
        <taxon>Fungi</taxon>
        <taxon>Dikarya</taxon>
        <taxon>Ascomycota</taxon>
        <taxon>Pezizomycotina</taxon>
        <taxon>Sordariomycetes</taxon>
        <taxon>Sordariomycetidae</taxon>
        <taxon>Sordariales</taxon>
        <taxon>Podosporaceae</taxon>
        <taxon>Podospora</taxon>
    </lineage>
</organism>
<reference evidence="2" key="2">
    <citation type="submission" date="2023-06" db="EMBL/GenBank/DDBJ databases">
        <authorList>
            <consortium name="Lawrence Berkeley National Laboratory"/>
            <person name="Haridas S."/>
            <person name="Hensen N."/>
            <person name="Bonometti L."/>
            <person name="Westerberg I."/>
            <person name="Brannstrom I.O."/>
            <person name="Guillou S."/>
            <person name="Cros-Aarteil S."/>
            <person name="Calhoun S."/>
            <person name="Kuo A."/>
            <person name="Mondo S."/>
            <person name="Pangilinan J."/>
            <person name="Riley R."/>
            <person name="LaButti K."/>
            <person name="Andreopoulos B."/>
            <person name="Lipzen A."/>
            <person name="Chen C."/>
            <person name="Yanf M."/>
            <person name="Daum C."/>
            <person name="Ng V."/>
            <person name="Clum A."/>
            <person name="Steindorff A."/>
            <person name="Ohm R."/>
            <person name="Martin F."/>
            <person name="Silar P."/>
            <person name="Natvig D."/>
            <person name="Lalanne C."/>
            <person name="Gautier V."/>
            <person name="Ament-velasquez S.L."/>
            <person name="Kruys A."/>
            <person name="Hutchinson M.I."/>
            <person name="Powell A.J."/>
            <person name="Barry K."/>
            <person name="Miller A.N."/>
            <person name="Grigoriev I.V."/>
            <person name="Debuchy R."/>
            <person name="Gladieux P."/>
            <person name="Thoren M.H."/>
            <person name="Johannesson H."/>
        </authorList>
    </citation>
    <scope>NUCLEOTIDE SEQUENCE</scope>
    <source>
        <strain evidence="2">CBS 232.78</strain>
    </source>
</reference>
<evidence type="ECO:0000256" key="1">
    <source>
        <dbReference type="SAM" id="MobiDB-lite"/>
    </source>
</evidence>